<protein>
    <recommendedName>
        <fullName evidence="3">Conserved oligomeric Golgi complex subunit 7</fullName>
    </recommendedName>
    <alternativeName>
        <fullName evidence="8">Component of oligomeric Golgi complex 7</fullName>
    </alternativeName>
</protein>
<evidence type="ECO:0000313" key="9">
    <source>
        <dbReference type="EMBL" id="KAG8232847.1"/>
    </source>
</evidence>
<name>A0A8K0KD93_LADFU</name>
<dbReference type="EMBL" id="KZ308661">
    <property type="protein sequence ID" value="KAG8232847.1"/>
    <property type="molecule type" value="Genomic_DNA"/>
</dbReference>
<gene>
    <name evidence="9" type="ORF">J437_LFUL012651</name>
</gene>
<evidence type="ECO:0000256" key="7">
    <source>
        <dbReference type="ARBA" id="ARBA00023136"/>
    </source>
</evidence>
<dbReference type="GO" id="GO:0006886">
    <property type="term" value="P:intracellular protein transport"/>
    <property type="evidence" value="ECO:0007669"/>
    <property type="project" value="InterPro"/>
</dbReference>
<dbReference type="PANTHER" id="PTHR21443:SF0">
    <property type="entry name" value="CONSERVED OLIGOMERIC GOLGI COMPLEX SUBUNIT 7"/>
    <property type="match status" value="1"/>
</dbReference>
<evidence type="ECO:0000256" key="3">
    <source>
        <dbReference type="ARBA" id="ARBA00020984"/>
    </source>
</evidence>
<reference evidence="9" key="2">
    <citation type="submission" date="2017-10" db="EMBL/GenBank/DDBJ databases">
        <title>Ladona fulva Genome sequencing and assembly.</title>
        <authorList>
            <person name="Murali S."/>
            <person name="Richards S."/>
            <person name="Bandaranaike D."/>
            <person name="Bellair M."/>
            <person name="Blankenburg K."/>
            <person name="Chao H."/>
            <person name="Dinh H."/>
            <person name="Doddapaneni H."/>
            <person name="Dugan-Rocha S."/>
            <person name="Elkadiri S."/>
            <person name="Gnanaolivu R."/>
            <person name="Hernandez B."/>
            <person name="Skinner E."/>
            <person name="Javaid M."/>
            <person name="Lee S."/>
            <person name="Li M."/>
            <person name="Ming W."/>
            <person name="Munidasa M."/>
            <person name="Muniz J."/>
            <person name="Nguyen L."/>
            <person name="Hughes D."/>
            <person name="Osuji N."/>
            <person name="Pu L.-L."/>
            <person name="Puazo M."/>
            <person name="Qu C."/>
            <person name="Quiroz J."/>
            <person name="Raj R."/>
            <person name="Weissenberger G."/>
            <person name="Xin Y."/>
            <person name="Zou X."/>
            <person name="Han Y."/>
            <person name="Worley K."/>
            <person name="Muzny D."/>
            <person name="Gibbs R."/>
        </authorList>
    </citation>
    <scope>NUCLEOTIDE SEQUENCE</scope>
    <source>
        <strain evidence="9">Sampled in the wild</strain>
    </source>
</reference>
<keyword evidence="6" id="KW-0333">Golgi apparatus</keyword>
<keyword evidence="4" id="KW-0813">Transport</keyword>
<dbReference type="GO" id="GO:0017119">
    <property type="term" value="C:Golgi transport complex"/>
    <property type="evidence" value="ECO:0007669"/>
    <property type="project" value="InterPro"/>
</dbReference>
<dbReference type="PANTHER" id="PTHR21443">
    <property type="entry name" value="CONSERVED OLIGOMERIC GOLGI COMPLEX COMPONENT 7"/>
    <property type="match status" value="1"/>
</dbReference>
<comment type="caution">
    <text evidence="9">The sequence shown here is derived from an EMBL/GenBank/DDBJ whole genome shotgun (WGS) entry which is preliminary data.</text>
</comment>
<dbReference type="GO" id="GO:0000139">
    <property type="term" value="C:Golgi membrane"/>
    <property type="evidence" value="ECO:0007669"/>
    <property type="project" value="UniProtKB-SubCell"/>
</dbReference>
<evidence type="ECO:0000256" key="8">
    <source>
        <dbReference type="ARBA" id="ARBA00031345"/>
    </source>
</evidence>
<reference evidence="9" key="1">
    <citation type="submission" date="2013-04" db="EMBL/GenBank/DDBJ databases">
        <authorList>
            <person name="Qu J."/>
            <person name="Murali S.C."/>
            <person name="Bandaranaike D."/>
            <person name="Bellair M."/>
            <person name="Blankenburg K."/>
            <person name="Chao H."/>
            <person name="Dinh H."/>
            <person name="Doddapaneni H."/>
            <person name="Downs B."/>
            <person name="Dugan-Rocha S."/>
            <person name="Elkadiri S."/>
            <person name="Gnanaolivu R.D."/>
            <person name="Hernandez B."/>
            <person name="Javaid M."/>
            <person name="Jayaseelan J.C."/>
            <person name="Lee S."/>
            <person name="Li M."/>
            <person name="Ming W."/>
            <person name="Munidasa M."/>
            <person name="Muniz J."/>
            <person name="Nguyen L."/>
            <person name="Ongeri F."/>
            <person name="Osuji N."/>
            <person name="Pu L.-L."/>
            <person name="Puazo M."/>
            <person name="Qu C."/>
            <person name="Quiroz J."/>
            <person name="Raj R."/>
            <person name="Weissenberger G."/>
            <person name="Xin Y."/>
            <person name="Zou X."/>
            <person name="Han Y."/>
            <person name="Richards S."/>
            <person name="Worley K."/>
            <person name="Muzny D."/>
            <person name="Gibbs R."/>
        </authorList>
    </citation>
    <scope>NUCLEOTIDE SEQUENCE</scope>
    <source>
        <strain evidence="9">Sampled in the wild</strain>
    </source>
</reference>
<accession>A0A8K0KD93</accession>
<dbReference type="Proteomes" id="UP000792457">
    <property type="component" value="Unassembled WGS sequence"/>
</dbReference>
<dbReference type="AlphaFoldDB" id="A0A8K0KD93"/>
<keyword evidence="7" id="KW-0472">Membrane</keyword>
<keyword evidence="10" id="KW-1185">Reference proteome</keyword>
<comment type="subcellular location">
    <subcellularLocation>
        <location evidence="1">Golgi apparatus membrane</location>
        <topology evidence="1">Peripheral membrane protein</topology>
    </subcellularLocation>
</comment>
<feature type="non-terminal residue" evidence="9">
    <location>
        <position position="534"/>
    </location>
</feature>
<proteinExistence type="inferred from homology"/>
<evidence type="ECO:0000256" key="6">
    <source>
        <dbReference type="ARBA" id="ARBA00023034"/>
    </source>
</evidence>
<organism evidence="9 10">
    <name type="scientific">Ladona fulva</name>
    <name type="common">Scarce chaser dragonfly</name>
    <name type="synonym">Libellula fulva</name>
    <dbReference type="NCBI Taxonomy" id="123851"/>
    <lineage>
        <taxon>Eukaryota</taxon>
        <taxon>Metazoa</taxon>
        <taxon>Ecdysozoa</taxon>
        <taxon>Arthropoda</taxon>
        <taxon>Hexapoda</taxon>
        <taxon>Insecta</taxon>
        <taxon>Pterygota</taxon>
        <taxon>Palaeoptera</taxon>
        <taxon>Odonata</taxon>
        <taxon>Epiprocta</taxon>
        <taxon>Anisoptera</taxon>
        <taxon>Libelluloidea</taxon>
        <taxon>Libellulidae</taxon>
        <taxon>Ladona</taxon>
    </lineage>
</organism>
<evidence type="ECO:0000256" key="1">
    <source>
        <dbReference type="ARBA" id="ARBA00004395"/>
    </source>
</evidence>
<evidence type="ECO:0000256" key="4">
    <source>
        <dbReference type="ARBA" id="ARBA00022448"/>
    </source>
</evidence>
<evidence type="ECO:0000256" key="5">
    <source>
        <dbReference type="ARBA" id="ARBA00022927"/>
    </source>
</evidence>
<dbReference type="Pfam" id="PF10191">
    <property type="entry name" value="COG7"/>
    <property type="match status" value="1"/>
</dbReference>
<keyword evidence="5" id="KW-0653">Protein transport</keyword>
<dbReference type="OrthoDB" id="245173at2759"/>
<dbReference type="GO" id="GO:0006890">
    <property type="term" value="P:retrograde vesicle-mediated transport, Golgi to endoplasmic reticulum"/>
    <property type="evidence" value="ECO:0007669"/>
    <property type="project" value="TreeGrafter"/>
</dbReference>
<comment type="similarity">
    <text evidence="2">Belongs to the COG7 family.</text>
</comment>
<evidence type="ECO:0000313" key="10">
    <source>
        <dbReference type="Proteomes" id="UP000792457"/>
    </source>
</evidence>
<evidence type="ECO:0000256" key="2">
    <source>
        <dbReference type="ARBA" id="ARBA00005831"/>
    </source>
</evidence>
<sequence>MDISAFSVDNFDVKEWINDTLKNVESQDNLENVLSSLVMKLQLYVQQVNSALEDTSQQVLQNLPRVVRDTETLQREAVILGEKMKIVKQEISKAEQDAGQSMVMPERLDRLKTKMLTAKQALHEADNWTALSADLEEVFESGDMEKIASKLVSMQQSLNILAHAPDSEDRKLQLEELKNRLEALASPPLVQALTSSSLEDTRRFVRIFKDMDRLDRLPEYYHKCHRNFLLQKWLNLIESEQEDGMANLMHKFHDLLISNWDEQAKWCAKAFNPLPPGPTLVRIYVDVLGGRGGTKEPGPAECVDAALRRLPPHEHLAFLLRLMESTSRFCTDLSAAISRTCKDCIPPDELLLSLACAIHSPFVSHIARYAQLEQSVLFHQLSNVRSSGEDVSDSLHSLAHSIPRIISMADEAHQRCLKFTHGCAFPGLISALEAFFENDVRQFSALLTKMKISKVDQEDWNVFQLCLTLLQSVGDLFNHLKDLDGELTQSLLINAKELILTVDEKKDPFIRYDLLLLSTSGQNELKKLMETTQQ</sequence>
<dbReference type="InterPro" id="IPR019335">
    <property type="entry name" value="COG7"/>
</dbReference>
<dbReference type="GO" id="GO:0007030">
    <property type="term" value="P:Golgi organization"/>
    <property type="evidence" value="ECO:0007669"/>
    <property type="project" value="TreeGrafter"/>
</dbReference>